<sequence length="154" mass="17197">MKTVREQIISRIISQLETITLSNGYLNEIGGGHVYRCIPIIEQNITPAIAVWELAEKRERNTYGGTIRTLLIKIEAMVDTNGDQHPAESANALLGDIEKSLMLSNTEIDGLIDDIQDVAAELIPLPLEQQLAAASIEFEIQYTTEWGNPYQLHH</sequence>
<reference evidence="1 2" key="1">
    <citation type="submission" date="2016-10" db="EMBL/GenBank/DDBJ databases">
        <authorList>
            <person name="de Groot N.N."/>
        </authorList>
    </citation>
    <scope>NUCLEOTIDE SEQUENCE [LARGE SCALE GENOMIC DNA]</scope>
    <source>
        <strain evidence="1">MBHS1</strain>
    </source>
</reference>
<proteinExistence type="predicted"/>
<dbReference type="OrthoDB" id="5624603at2"/>
<name>A0A1H6FGA4_9GAMM</name>
<accession>A0A1H6FGA4</accession>
<dbReference type="RefSeq" id="WP_146066872.1">
    <property type="nucleotide sequence ID" value="NZ_FMSV02000549.1"/>
</dbReference>
<evidence type="ECO:0000313" key="1">
    <source>
        <dbReference type="EMBL" id="SEH08441.1"/>
    </source>
</evidence>
<organism evidence="1 2">
    <name type="scientific">Candidatus Venteria ishoeyi</name>
    <dbReference type="NCBI Taxonomy" id="1899563"/>
    <lineage>
        <taxon>Bacteria</taxon>
        <taxon>Pseudomonadati</taxon>
        <taxon>Pseudomonadota</taxon>
        <taxon>Gammaproteobacteria</taxon>
        <taxon>Thiotrichales</taxon>
        <taxon>Thiotrichaceae</taxon>
        <taxon>Venteria</taxon>
    </lineage>
</organism>
<dbReference type="AlphaFoldDB" id="A0A1H6FGA4"/>
<dbReference type="EMBL" id="FMSV02000549">
    <property type="protein sequence ID" value="SEH08441.1"/>
    <property type="molecule type" value="Genomic_DNA"/>
</dbReference>
<keyword evidence="2" id="KW-1185">Reference proteome</keyword>
<dbReference type="Proteomes" id="UP000236724">
    <property type="component" value="Unassembled WGS sequence"/>
</dbReference>
<evidence type="ECO:0000313" key="2">
    <source>
        <dbReference type="Proteomes" id="UP000236724"/>
    </source>
</evidence>
<protein>
    <submittedName>
        <fullName evidence="1">Uncharacterized protein</fullName>
    </submittedName>
</protein>
<gene>
    <name evidence="1" type="ORF">MBHS_04333</name>
</gene>